<dbReference type="EMBL" id="DRZM01000241">
    <property type="protein sequence ID" value="HHP05840.1"/>
    <property type="molecule type" value="Genomic_DNA"/>
</dbReference>
<protein>
    <recommendedName>
        <fullName evidence="4">Large ribosomal subunit protein eL39</fullName>
    </recommendedName>
</protein>
<name>A0A7C1T9T2_THEPE</name>
<dbReference type="GO" id="GO:1990904">
    <property type="term" value="C:ribonucleoprotein complex"/>
    <property type="evidence" value="ECO:0007669"/>
    <property type="project" value="UniProtKB-KW"/>
</dbReference>
<accession>A0A7C1T9T2</accession>
<dbReference type="SUPFAM" id="SSF48662">
    <property type="entry name" value="Ribosomal protein L39e"/>
    <property type="match status" value="1"/>
</dbReference>
<keyword evidence="3 4" id="KW-0687">Ribonucleoprotein</keyword>
<dbReference type="GO" id="GO:0003735">
    <property type="term" value="F:structural constituent of ribosome"/>
    <property type="evidence" value="ECO:0007669"/>
    <property type="project" value="InterPro"/>
</dbReference>
<sequence>MAHYKPLGKKLRLAAAIRSNEQVPLWVIVKTRRKVRRRPRRNWRRSRMQL</sequence>
<proteinExistence type="inferred from homology"/>
<comment type="similarity">
    <text evidence="1 4">Belongs to the eukaryotic ribosomal protein eL39 family.</text>
</comment>
<evidence type="ECO:0000256" key="2">
    <source>
        <dbReference type="ARBA" id="ARBA00022980"/>
    </source>
</evidence>
<dbReference type="InterPro" id="IPR000077">
    <property type="entry name" value="Ribosomal_eL39"/>
</dbReference>
<keyword evidence="2 4" id="KW-0689">Ribosomal protein</keyword>
<dbReference type="Pfam" id="PF00832">
    <property type="entry name" value="Ribosomal_L39"/>
    <property type="match status" value="1"/>
</dbReference>
<evidence type="ECO:0000256" key="3">
    <source>
        <dbReference type="ARBA" id="ARBA00023274"/>
    </source>
</evidence>
<dbReference type="EMBL" id="DSKP01000047">
    <property type="protein sequence ID" value="HEB48423.1"/>
    <property type="molecule type" value="Genomic_DNA"/>
</dbReference>
<gene>
    <name evidence="4" type="primary">rpl39e</name>
    <name evidence="6" type="ORF">ENM88_08895</name>
    <name evidence="5" type="ORF">ENP77_01325</name>
</gene>
<dbReference type="InterPro" id="IPR023626">
    <property type="entry name" value="Ribosomal_eL39_dom_sf"/>
</dbReference>
<dbReference type="HAMAP" id="MF_00629">
    <property type="entry name" value="Ribosomal_eL39"/>
    <property type="match status" value="1"/>
</dbReference>
<dbReference type="NCBIfam" id="NF002316">
    <property type="entry name" value="PRK01242.1"/>
    <property type="match status" value="1"/>
</dbReference>
<dbReference type="AlphaFoldDB" id="A0A7C1T9T2"/>
<evidence type="ECO:0000256" key="1">
    <source>
        <dbReference type="ARBA" id="ARBA00009339"/>
    </source>
</evidence>
<reference evidence="5" key="1">
    <citation type="journal article" date="2020" name="mSystems">
        <title>Genome- and Community-Level Interaction Insights into Carbon Utilization and Element Cycling Functions of Hydrothermarchaeota in Hydrothermal Sediment.</title>
        <authorList>
            <person name="Zhou Z."/>
            <person name="Liu Y."/>
            <person name="Xu W."/>
            <person name="Pan J."/>
            <person name="Luo Z.H."/>
            <person name="Li M."/>
        </authorList>
    </citation>
    <scope>NUCLEOTIDE SEQUENCE [LARGE SCALE GENOMIC DNA]</scope>
    <source>
        <strain evidence="6">SpSt-1125</strain>
        <strain evidence="5">SpSt-25</strain>
    </source>
</reference>
<evidence type="ECO:0000313" key="6">
    <source>
        <dbReference type="EMBL" id="HHP05840.1"/>
    </source>
</evidence>
<evidence type="ECO:0000256" key="4">
    <source>
        <dbReference type="HAMAP-Rule" id="MF_00629"/>
    </source>
</evidence>
<dbReference type="Gene3D" id="1.10.1620.10">
    <property type="entry name" value="Ribosomal protein L39e"/>
    <property type="match status" value="1"/>
</dbReference>
<evidence type="ECO:0000313" key="5">
    <source>
        <dbReference type="EMBL" id="HEB48423.1"/>
    </source>
</evidence>
<comment type="caution">
    <text evidence="5">The sequence shown here is derived from an EMBL/GenBank/DDBJ whole genome shotgun (WGS) entry which is preliminary data.</text>
</comment>
<dbReference type="GO" id="GO:0005840">
    <property type="term" value="C:ribosome"/>
    <property type="evidence" value="ECO:0007669"/>
    <property type="project" value="UniProtKB-KW"/>
</dbReference>
<dbReference type="GO" id="GO:0006412">
    <property type="term" value="P:translation"/>
    <property type="evidence" value="ECO:0007669"/>
    <property type="project" value="UniProtKB-UniRule"/>
</dbReference>
<organism evidence="5">
    <name type="scientific">Thermofilum pendens</name>
    <dbReference type="NCBI Taxonomy" id="2269"/>
    <lineage>
        <taxon>Archaea</taxon>
        <taxon>Thermoproteota</taxon>
        <taxon>Thermoprotei</taxon>
        <taxon>Thermofilales</taxon>
        <taxon>Thermofilaceae</taxon>
        <taxon>Thermofilum</taxon>
    </lineage>
</organism>